<keyword evidence="2" id="KW-0472">Membrane</keyword>
<dbReference type="CDD" id="cd01948">
    <property type="entry name" value="EAL"/>
    <property type="match status" value="1"/>
</dbReference>
<gene>
    <name evidence="6" type="ORF">SP6_07_01610</name>
</gene>
<dbReference type="InterPro" id="IPR035919">
    <property type="entry name" value="EAL_sf"/>
</dbReference>
<evidence type="ECO:0000313" key="6">
    <source>
        <dbReference type="EMBL" id="GAN12375.1"/>
    </source>
</evidence>
<feature type="chain" id="PRO_5012407249" evidence="3">
    <location>
        <begin position="16"/>
        <end position="847"/>
    </location>
</feature>
<evidence type="ECO:0000313" key="7">
    <source>
        <dbReference type="Proteomes" id="UP000032025"/>
    </source>
</evidence>
<protein>
    <submittedName>
        <fullName evidence="6">DNA, contig: SP607</fullName>
    </submittedName>
</protein>
<feature type="transmembrane region" description="Helical" evidence="2">
    <location>
        <begin position="158"/>
        <end position="180"/>
    </location>
</feature>
<dbReference type="Pfam" id="PF00563">
    <property type="entry name" value="EAL"/>
    <property type="match status" value="1"/>
</dbReference>
<keyword evidence="2" id="KW-0812">Transmembrane</keyword>
<evidence type="ECO:0000259" key="4">
    <source>
        <dbReference type="PROSITE" id="PS50883"/>
    </source>
</evidence>
<evidence type="ECO:0000256" key="3">
    <source>
        <dbReference type="SAM" id="SignalP"/>
    </source>
</evidence>
<feature type="domain" description="GGDEF" evidence="5">
    <location>
        <begin position="422"/>
        <end position="555"/>
    </location>
</feature>
<dbReference type="InterPro" id="IPR029787">
    <property type="entry name" value="Nucleotide_cyclase"/>
</dbReference>
<dbReference type="SUPFAM" id="SSF55073">
    <property type="entry name" value="Nucleotide cyclase"/>
    <property type="match status" value="1"/>
</dbReference>
<feature type="transmembrane region" description="Helical" evidence="2">
    <location>
        <begin position="345"/>
        <end position="365"/>
    </location>
</feature>
<evidence type="ECO:0000256" key="1">
    <source>
        <dbReference type="SAM" id="MobiDB-lite"/>
    </source>
</evidence>
<accession>A0A0C9LZV3</accession>
<dbReference type="InterPro" id="IPR011623">
    <property type="entry name" value="7TMR_DISM_rcpt_extracell_dom1"/>
</dbReference>
<feature type="domain" description="EAL" evidence="4">
    <location>
        <begin position="564"/>
        <end position="817"/>
    </location>
</feature>
<dbReference type="NCBIfam" id="TIGR00254">
    <property type="entry name" value="GGDEF"/>
    <property type="match status" value="1"/>
</dbReference>
<dbReference type="InterPro" id="IPR001633">
    <property type="entry name" value="EAL_dom"/>
</dbReference>
<dbReference type="Pfam" id="PF00990">
    <property type="entry name" value="GGDEF"/>
    <property type="match status" value="1"/>
</dbReference>
<dbReference type="PROSITE" id="PS50887">
    <property type="entry name" value="GGDEF"/>
    <property type="match status" value="1"/>
</dbReference>
<dbReference type="InterPro" id="IPR043128">
    <property type="entry name" value="Rev_trsase/Diguanyl_cyclase"/>
</dbReference>
<dbReference type="EMBL" id="BBJS01000007">
    <property type="protein sequence ID" value="GAN12375.1"/>
    <property type="molecule type" value="Genomic_DNA"/>
</dbReference>
<sequence>MLMLFTGLIPAAASAASIDLRQSACVAILPDSAAQADVIAAHYECGPDAPSRGPEWTWLKLDASRLGSLPAHWNLLVDQTRFDRIAVLVVGREGTTQLVRSAYNLRGYWAPGGLLKFGIAQPGRDIRGLYLGYRWIDDLSLMRKVVAEPGSAIAHRDIAWLMLMGLFAGTLLSAVLYNLVIHTGQRYAFQRWYLLWVVVALIYGLTWTNTAALLIPDLVGPLAVRLDFMLVGLMVAACNMFFFAVVEEGVLPHGLARVGRLLAAAGVVTGITAAADMWLPPVLTDRLLNYVIAAMVLVVAISCGIAVRRGSRVIWFYMLGWGPVIALFLARLARNFGFAPQNDAVDMGTFAALAFEALILSLAIADRFRLIRRQLEVARQRREIDLAETKALRLAAHTDFLTGLGNRAAFQEQAQALIGKGTPFSLFLIDVDYLKDVNDRLGHALGDTLLRHVGSALVRTIGAIPGIRIARIGGDEFAILCPGDLSMEAELADMLSDLQGEIWHPGDRNRTLSFSFGSARYPDDAQALDLLYHNADLALYTGKRLGRGRYVRYDPLQRSLRDLQITFADDAEDAIRRGEFALYLQPIVSLTDEIVCGHEALLRWNHPRHGHMTPDRFADVLVAERIGPLIQDHVLELALTLLRDHGERLGVLSVNFTSAQLAGPRSAQGVIDRLAHHGIPPTRLCVEVTEGVMLDRAADSILGNLRTLHEAGVAIALDDFGTGYASLVHLRRLPVDRIKIDLSFVAGIDQPDGGMLAIVHAIVGLGVGLGKVVVAEGIETEMQALQLRELGCHLGQGFLYGRPAPREAIEPPALPAPLRLPSAPSHSRNADQALPPQRSSAKATSVR</sequence>
<feature type="transmembrane region" description="Helical" evidence="2">
    <location>
        <begin position="228"/>
        <end position="246"/>
    </location>
</feature>
<dbReference type="AlphaFoldDB" id="A0A0C9LZV3"/>
<feature type="region of interest" description="Disordered" evidence="1">
    <location>
        <begin position="810"/>
        <end position="847"/>
    </location>
</feature>
<dbReference type="Gene3D" id="3.30.70.270">
    <property type="match status" value="1"/>
</dbReference>
<feature type="transmembrane region" description="Helical" evidence="2">
    <location>
        <begin position="258"/>
        <end position="275"/>
    </location>
</feature>
<evidence type="ECO:0000256" key="2">
    <source>
        <dbReference type="SAM" id="Phobius"/>
    </source>
</evidence>
<keyword evidence="2" id="KW-1133">Transmembrane helix</keyword>
<dbReference type="CDD" id="cd01949">
    <property type="entry name" value="GGDEF"/>
    <property type="match status" value="1"/>
</dbReference>
<dbReference type="PANTHER" id="PTHR33121">
    <property type="entry name" value="CYCLIC DI-GMP PHOSPHODIESTERASE PDEF"/>
    <property type="match status" value="1"/>
</dbReference>
<proteinExistence type="predicted"/>
<keyword evidence="3" id="KW-0732">Signal</keyword>
<feature type="transmembrane region" description="Helical" evidence="2">
    <location>
        <begin position="287"/>
        <end position="307"/>
    </location>
</feature>
<dbReference type="Pfam" id="PF07695">
    <property type="entry name" value="7TMR-DISM_7TM"/>
    <property type="match status" value="1"/>
</dbReference>
<dbReference type="InterPro" id="IPR000160">
    <property type="entry name" value="GGDEF_dom"/>
</dbReference>
<dbReference type="PANTHER" id="PTHR33121:SF70">
    <property type="entry name" value="SIGNALING PROTEIN YKOW"/>
    <property type="match status" value="1"/>
</dbReference>
<organism evidence="6 7">
    <name type="scientific">Sphingomonas paucimobilis NBRC 13935</name>
    <dbReference type="NCBI Taxonomy" id="1219050"/>
    <lineage>
        <taxon>Bacteria</taxon>
        <taxon>Pseudomonadati</taxon>
        <taxon>Pseudomonadota</taxon>
        <taxon>Alphaproteobacteria</taxon>
        <taxon>Sphingomonadales</taxon>
        <taxon>Sphingomonadaceae</taxon>
        <taxon>Sphingomonas</taxon>
    </lineage>
</organism>
<dbReference type="GO" id="GO:0071111">
    <property type="term" value="F:cyclic-guanylate-specific phosphodiesterase activity"/>
    <property type="evidence" value="ECO:0007669"/>
    <property type="project" value="InterPro"/>
</dbReference>
<dbReference type="SMART" id="SM00052">
    <property type="entry name" value="EAL"/>
    <property type="match status" value="1"/>
</dbReference>
<keyword evidence="7" id="KW-1185">Reference proteome</keyword>
<evidence type="ECO:0000259" key="5">
    <source>
        <dbReference type="PROSITE" id="PS50887"/>
    </source>
</evidence>
<feature type="transmembrane region" description="Helical" evidence="2">
    <location>
        <begin position="314"/>
        <end position="333"/>
    </location>
</feature>
<comment type="caution">
    <text evidence="6">The sequence shown here is derived from an EMBL/GenBank/DDBJ whole genome shotgun (WGS) entry which is preliminary data.</text>
</comment>
<dbReference type="SUPFAM" id="SSF141868">
    <property type="entry name" value="EAL domain-like"/>
    <property type="match status" value="1"/>
</dbReference>
<name>A0A0C9LZV3_SPHPI</name>
<dbReference type="SMART" id="SM00267">
    <property type="entry name" value="GGDEF"/>
    <property type="match status" value="1"/>
</dbReference>
<dbReference type="Gene3D" id="3.20.20.450">
    <property type="entry name" value="EAL domain"/>
    <property type="match status" value="1"/>
</dbReference>
<feature type="compositionally biased region" description="Polar residues" evidence="1">
    <location>
        <begin position="837"/>
        <end position="847"/>
    </location>
</feature>
<dbReference type="PROSITE" id="PS50883">
    <property type="entry name" value="EAL"/>
    <property type="match status" value="1"/>
</dbReference>
<feature type="transmembrane region" description="Helical" evidence="2">
    <location>
        <begin position="192"/>
        <end position="216"/>
    </location>
</feature>
<dbReference type="InterPro" id="IPR050706">
    <property type="entry name" value="Cyclic-di-GMP_PDE-like"/>
</dbReference>
<reference evidence="6 7" key="1">
    <citation type="submission" date="2014-08" db="EMBL/GenBank/DDBJ databases">
        <title>Whole genome shotgun sequence of Sphingomonas paucimobilis NBRC 13935.</title>
        <authorList>
            <person name="Hosoyama A."/>
            <person name="Hashimoto M."/>
            <person name="Hosoyama Y."/>
            <person name="Noguchi M."/>
            <person name="Uohara A."/>
            <person name="Ohji S."/>
            <person name="Katano-Makiyama Y."/>
            <person name="Ichikawa N."/>
            <person name="Kimura A."/>
            <person name="Yamazoe A."/>
            <person name="Fujita N."/>
        </authorList>
    </citation>
    <scope>NUCLEOTIDE SEQUENCE [LARGE SCALE GENOMIC DNA]</scope>
    <source>
        <strain evidence="6 7">NBRC 13935</strain>
    </source>
</reference>
<feature type="signal peptide" evidence="3">
    <location>
        <begin position="1"/>
        <end position="15"/>
    </location>
</feature>
<dbReference type="Proteomes" id="UP000032025">
    <property type="component" value="Unassembled WGS sequence"/>
</dbReference>
<feature type="compositionally biased region" description="Low complexity" evidence="1">
    <location>
        <begin position="816"/>
        <end position="825"/>
    </location>
</feature>